<dbReference type="Proteomes" id="UP001066276">
    <property type="component" value="Chromosome 4_1"/>
</dbReference>
<comment type="caution">
    <text evidence="2">The sequence shown here is derived from an EMBL/GenBank/DDBJ whole genome shotgun (WGS) entry which is preliminary data.</text>
</comment>
<keyword evidence="3" id="KW-1185">Reference proteome</keyword>
<organism evidence="2 3">
    <name type="scientific">Pleurodeles waltl</name>
    <name type="common">Iberian ribbed newt</name>
    <dbReference type="NCBI Taxonomy" id="8319"/>
    <lineage>
        <taxon>Eukaryota</taxon>
        <taxon>Metazoa</taxon>
        <taxon>Chordata</taxon>
        <taxon>Craniata</taxon>
        <taxon>Vertebrata</taxon>
        <taxon>Euteleostomi</taxon>
        <taxon>Amphibia</taxon>
        <taxon>Batrachia</taxon>
        <taxon>Caudata</taxon>
        <taxon>Salamandroidea</taxon>
        <taxon>Salamandridae</taxon>
        <taxon>Pleurodelinae</taxon>
        <taxon>Pleurodeles</taxon>
    </lineage>
</organism>
<reference evidence="2" key="1">
    <citation type="journal article" date="2022" name="bioRxiv">
        <title>Sequencing and chromosome-scale assembly of the giantPleurodeles waltlgenome.</title>
        <authorList>
            <person name="Brown T."/>
            <person name="Elewa A."/>
            <person name="Iarovenko S."/>
            <person name="Subramanian E."/>
            <person name="Araus A.J."/>
            <person name="Petzold A."/>
            <person name="Susuki M."/>
            <person name="Suzuki K.-i.T."/>
            <person name="Hayashi T."/>
            <person name="Toyoda A."/>
            <person name="Oliveira C."/>
            <person name="Osipova E."/>
            <person name="Leigh N.D."/>
            <person name="Simon A."/>
            <person name="Yun M.H."/>
        </authorList>
    </citation>
    <scope>NUCLEOTIDE SEQUENCE</scope>
    <source>
        <strain evidence="2">20211129_DDA</strain>
        <tissue evidence="2">Liver</tissue>
    </source>
</reference>
<name>A0AAV7T3K1_PLEWA</name>
<feature type="compositionally biased region" description="Basic and acidic residues" evidence="1">
    <location>
        <begin position="79"/>
        <end position="98"/>
    </location>
</feature>
<feature type="region of interest" description="Disordered" evidence="1">
    <location>
        <begin position="59"/>
        <end position="98"/>
    </location>
</feature>
<proteinExistence type="predicted"/>
<sequence>MKAQIQNCNEKNKFDLQKREIENNRRRSLSVISNNMREIRETLREIRASTGCSKWATSNPAVPVPESLTSDSVDNPMNGEKRKCNHPDETAVKNQSRDDGNIWSGKIAFGKECCNFISTQKNNFGESTDITSRQQSMSCAVATDCKVQNMRGNPPEFDRVVGLTDADSERDALRGGDGKGRDRRVTACSPSKSGPLSEGGNFNVTYSETEACGNNGKELLPEGTILLSIGPPKSNGESVESQKIKGSLEEVYTLQKAGSRHSKQLPTLQFARENSSDTATKKASSRSTRFFIPANPGTVADKEDSQDAGPFTCAPIPHWSEKRSQSAPVWKMRKNVRVKSAPGLFFKDDGENVKTSKSSSEAVLHVTFEGFTNSKSRVKVALSKAEKERALKQLILSSNKPVDRTMLEKAKQRLLQEKITGFIASITLLSKNDSSTL</sequence>
<evidence type="ECO:0000313" key="2">
    <source>
        <dbReference type="EMBL" id="KAJ1170841.1"/>
    </source>
</evidence>
<feature type="compositionally biased region" description="Polar residues" evidence="1">
    <location>
        <begin position="188"/>
        <end position="201"/>
    </location>
</feature>
<protein>
    <submittedName>
        <fullName evidence="2">Uncharacterized protein</fullName>
    </submittedName>
</protein>
<dbReference type="EMBL" id="JANPWB010000007">
    <property type="protein sequence ID" value="KAJ1170841.1"/>
    <property type="molecule type" value="Genomic_DNA"/>
</dbReference>
<evidence type="ECO:0000313" key="3">
    <source>
        <dbReference type="Proteomes" id="UP001066276"/>
    </source>
</evidence>
<gene>
    <name evidence="2" type="ORF">NDU88_002712</name>
</gene>
<evidence type="ECO:0000256" key="1">
    <source>
        <dbReference type="SAM" id="MobiDB-lite"/>
    </source>
</evidence>
<feature type="compositionally biased region" description="Basic and acidic residues" evidence="1">
    <location>
        <begin position="168"/>
        <end position="185"/>
    </location>
</feature>
<feature type="region of interest" description="Disordered" evidence="1">
    <location>
        <begin position="168"/>
        <end position="201"/>
    </location>
</feature>
<accession>A0AAV7T3K1</accession>
<dbReference type="AlphaFoldDB" id="A0AAV7T3K1"/>